<dbReference type="InterPro" id="IPR023606">
    <property type="entry name" value="CoA-Trfase_III_dom_1_sf"/>
</dbReference>
<evidence type="ECO:0000313" key="1">
    <source>
        <dbReference type="EMBL" id="ABW67358.1"/>
    </source>
</evidence>
<dbReference type="AlphaFoldDB" id="A8ZZV8"/>
<dbReference type="RefSeq" id="WP_012174974.1">
    <property type="nucleotide sequence ID" value="NC_009943.1"/>
</dbReference>
<dbReference type="SUPFAM" id="SSF89796">
    <property type="entry name" value="CoA-transferase family III (CaiB/BaiF)"/>
    <property type="match status" value="1"/>
</dbReference>
<dbReference type="KEGG" id="dol:Dole_1554"/>
<dbReference type="PANTHER" id="PTHR48228:SF5">
    <property type="entry name" value="ALPHA-METHYLACYL-COA RACEMASE"/>
    <property type="match status" value="1"/>
</dbReference>
<dbReference type="STRING" id="96561.Dole_1554"/>
<accession>A8ZZV8</accession>
<dbReference type="Proteomes" id="UP000008561">
    <property type="component" value="Chromosome"/>
</dbReference>
<dbReference type="Pfam" id="PF02515">
    <property type="entry name" value="CoA_transf_3"/>
    <property type="match status" value="1"/>
</dbReference>
<sequence>MLANGSLTGIKVIDLSRLLPGPYCTMILADHGARVIAIEDRRFLADGLFLNTVNRNKEHITLNLKSEQGKKIFFDLVKDADVVVEGFRPGVVEKLGVDYKTVAEKNPKIVYCSISGYGQTGEYRDRSGHDVNYLALCGVLDLIGDKDRPPAIPGVQFADIAGGGMSAAIGILLALVARQTTGKGQYIDISMTDSMLAFLPTALFMHHAIGVFPERANALLSHRYAFYNTYETKDGRHISIGALEHRFWKNLCAHLGLDAFIPLQYDEPRRQEIIDTLRDIFRAKTLDQWKTDLAGVDCCWAPVQSVAEVLDDPFFAHREMVVDSGDPDARKAKTIGVPVKLSDTPGSVRTVPDSFGQSTVAVLGELGYTKEQIETFFKDGVV</sequence>
<dbReference type="OrthoDB" id="9781472at2"/>
<protein>
    <submittedName>
        <fullName evidence="1">L-carnitine dehydratase/bile acid-inducible protein F</fullName>
    </submittedName>
</protein>
<dbReference type="eggNOG" id="COG1804">
    <property type="taxonomic scope" value="Bacteria"/>
</dbReference>
<dbReference type="Gene3D" id="3.30.1540.10">
    <property type="entry name" value="formyl-coa transferase, domain 3"/>
    <property type="match status" value="1"/>
</dbReference>
<dbReference type="GO" id="GO:0003824">
    <property type="term" value="F:catalytic activity"/>
    <property type="evidence" value="ECO:0007669"/>
    <property type="project" value="InterPro"/>
</dbReference>
<dbReference type="InterPro" id="IPR044855">
    <property type="entry name" value="CoA-Trfase_III_dom3_sf"/>
</dbReference>
<dbReference type="PANTHER" id="PTHR48228">
    <property type="entry name" value="SUCCINYL-COA--D-CITRAMALATE COA-TRANSFERASE"/>
    <property type="match status" value="1"/>
</dbReference>
<reference evidence="1 2" key="1">
    <citation type="submission" date="2007-10" db="EMBL/GenBank/DDBJ databases">
        <title>Complete sequence of Desulfococcus oleovorans Hxd3.</title>
        <authorList>
            <consortium name="US DOE Joint Genome Institute"/>
            <person name="Copeland A."/>
            <person name="Lucas S."/>
            <person name="Lapidus A."/>
            <person name="Barry K."/>
            <person name="Glavina del Rio T."/>
            <person name="Dalin E."/>
            <person name="Tice H."/>
            <person name="Pitluck S."/>
            <person name="Kiss H."/>
            <person name="Brettin T."/>
            <person name="Bruce D."/>
            <person name="Detter J.C."/>
            <person name="Han C."/>
            <person name="Schmutz J."/>
            <person name="Larimer F."/>
            <person name="Land M."/>
            <person name="Hauser L."/>
            <person name="Kyrpides N."/>
            <person name="Kim E."/>
            <person name="Wawrik B."/>
            <person name="Richardson P."/>
        </authorList>
    </citation>
    <scope>NUCLEOTIDE SEQUENCE [LARGE SCALE GENOMIC DNA]</scope>
    <source>
        <strain evidence="2">DSM 6200 / JCM 39069 / Hxd3</strain>
    </source>
</reference>
<dbReference type="InterPro" id="IPR003673">
    <property type="entry name" value="CoA-Trfase_fam_III"/>
</dbReference>
<evidence type="ECO:0000313" key="2">
    <source>
        <dbReference type="Proteomes" id="UP000008561"/>
    </source>
</evidence>
<gene>
    <name evidence="1" type="ordered locus">Dole_1554</name>
</gene>
<dbReference type="HOGENOM" id="CLU_033975_5_1_7"/>
<dbReference type="Gene3D" id="3.40.50.10540">
    <property type="entry name" value="Crotonobetainyl-coa:carnitine coa-transferase, domain 1"/>
    <property type="match status" value="1"/>
</dbReference>
<keyword evidence="2" id="KW-1185">Reference proteome</keyword>
<dbReference type="InterPro" id="IPR050509">
    <property type="entry name" value="CoA-transferase_III"/>
</dbReference>
<proteinExistence type="predicted"/>
<name>A8ZZV8_DESOH</name>
<organism evidence="1 2">
    <name type="scientific">Desulfosudis oleivorans (strain DSM 6200 / JCM 39069 / Hxd3)</name>
    <name type="common">Desulfococcus oleovorans</name>
    <dbReference type="NCBI Taxonomy" id="96561"/>
    <lineage>
        <taxon>Bacteria</taxon>
        <taxon>Pseudomonadati</taxon>
        <taxon>Thermodesulfobacteriota</taxon>
        <taxon>Desulfobacteria</taxon>
        <taxon>Desulfobacterales</taxon>
        <taxon>Desulfosudaceae</taxon>
        <taxon>Desulfosudis</taxon>
    </lineage>
</organism>
<dbReference type="EMBL" id="CP000859">
    <property type="protein sequence ID" value="ABW67358.1"/>
    <property type="molecule type" value="Genomic_DNA"/>
</dbReference>